<evidence type="ECO:0000256" key="6">
    <source>
        <dbReference type="PIRSR" id="PIRSR613078-2"/>
    </source>
</evidence>
<name>A0A813KVP6_POLGL</name>
<dbReference type="InterPro" id="IPR001345">
    <property type="entry name" value="PG/BPGM_mutase_AS"/>
</dbReference>
<keyword evidence="3" id="KW-0324">Glycolysis</keyword>
<dbReference type="SMART" id="SM00855">
    <property type="entry name" value="PGAM"/>
    <property type="match status" value="1"/>
</dbReference>
<feature type="non-terminal residue" evidence="7">
    <location>
        <position position="129"/>
    </location>
</feature>
<evidence type="ECO:0000256" key="3">
    <source>
        <dbReference type="ARBA" id="ARBA00023152"/>
    </source>
</evidence>
<comment type="caution">
    <text evidence="7">The sequence shown here is derived from an EMBL/GenBank/DDBJ whole genome shotgun (WGS) entry which is preliminary data.</text>
</comment>
<feature type="active site" description="Tele-phosphohistidine intermediate" evidence="5">
    <location>
        <position position="10"/>
    </location>
</feature>
<proteinExistence type="inferred from homology"/>
<dbReference type="GO" id="GO:0006096">
    <property type="term" value="P:glycolytic process"/>
    <property type="evidence" value="ECO:0007669"/>
    <property type="project" value="UniProtKB-KW"/>
</dbReference>
<accession>A0A813KVP6</accession>
<sequence length="129" mass="14139">VECELVVVRHGETDWNRELRVQGRTDVALNSRGLAQAKQCAEAIARTYRGKMGPAVVYSSSLQRAAATAAAIADALSAKEVLAVQQDERLNEWDLGVLEGMRKQEAAAQHSQEWALFSQWCSGPNVSQQ</sequence>
<dbReference type="GO" id="GO:0004619">
    <property type="term" value="F:phosphoglycerate mutase activity"/>
    <property type="evidence" value="ECO:0007669"/>
    <property type="project" value="UniProtKB-EC"/>
</dbReference>
<feature type="non-terminal residue" evidence="7">
    <location>
        <position position="1"/>
    </location>
</feature>
<dbReference type="Pfam" id="PF00300">
    <property type="entry name" value="His_Phos_1"/>
    <property type="match status" value="1"/>
</dbReference>
<evidence type="ECO:0000256" key="1">
    <source>
        <dbReference type="ARBA" id="ARBA00006717"/>
    </source>
</evidence>
<evidence type="ECO:0000256" key="5">
    <source>
        <dbReference type="PIRSR" id="PIRSR613078-1"/>
    </source>
</evidence>
<feature type="binding site" evidence="6">
    <location>
        <position position="103"/>
    </location>
    <ligand>
        <name>substrate</name>
    </ligand>
</feature>
<protein>
    <recommendedName>
        <fullName evidence="2">phosphoglycerate mutase (2,3-diphosphoglycerate-dependent)</fullName>
        <ecNumber evidence="2">5.4.2.11</ecNumber>
    </recommendedName>
</protein>
<dbReference type="Proteomes" id="UP000626109">
    <property type="component" value="Unassembled WGS sequence"/>
</dbReference>
<comment type="similarity">
    <text evidence="1">Belongs to the phosphoglycerate mutase family. BPG-dependent PGAM subfamily.</text>
</comment>
<dbReference type="CDD" id="cd07067">
    <property type="entry name" value="HP_PGM_like"/>
    <property type="match status" value="1"/>
</dbReference>
<organism evidence="7 8">
    <name type="scientific">Polarella glacialis</name>
    <name type="common">Dinoflagellate</name>
    <dbReference type="NCBI Taxonomy" id="89957"/>
    <lineage>
        <taxon>Eukaryota</taxon>
        <taxon>Sar</taxon>
        <taxon>Alveolata</taxon>
        <taxon>Dinophyceae</taxon>
        <taxon>Suessiales</taxon>
        <taxon>Suessiaceae</taxon>
        <taxon>Polarella</taxon>
    </lineage>
</organism>
<keyword evidence="4" id="KW-0413">Isomerase</keyword>
<dbReference type="InterPro" id="IPR029033">
    <property type="entry name" value="His_PPase_superfam"/>
</dbReference>
<dbReference type="SUPFAM" id="SSF53254">
    <property type="entry name" value="Phosphoglycerate mutase-like"/>
    <property type="match status" value="1"/>
</dbReference>
<gene>
    <name evidence="7" type="ORF">PGLA2088_LOCUS39350</name>
</gene>
<feature type="binding site" evidence="6">
    <location>
        <position position="64"/>
    </location>
    <ligand>
        <name>substrate</name>
    </ligand>
</feature>
<dbReference type="EMBL" id="CAJNNW010033081">
    <property type="protein sequence ID" value="CAE8717030.1"/>
    <property type="molecule type" value="Genomic_DNA"/>
</dbReference>
<dbReference type="InterPro" id="IPR005952">
    <property type="entry name" value="Phosphogly_mut1"/>
</dbReference>
<dbReference type="PANTHER" id="PTHR11931">
    <property type="entry name" value="PHOSPHOGLYCERATE MUTASE"/>
    <property type="match status" value="1"/>
</dbReference>
<reference evidence="7" key="1">
    <citation type="submission" date="2021-02" db="EMBL/GenBank/DDBJ databases">
        <authorList>
            <person name="Dougan E. K."/>
            <person name="Rhodes N."/>
            <person name="Thang M."/>
            <person name="Chan C."/>
        </authorList>
    </citation>
    <scope>NUCLEOTIDE SEQUENCE</scope>
</reference>
<evidence type="ECO:0000313" key="7">
    <source>
        <dbReference type="EMBL" id="CAE8717030.1"/>
    </source>
</evidence>
<dbReference type="Gene3D" id="3.40.50.1240">
    <property type="entry name" value="Phosphoglycerate mutase-like"/>
    <property type="match status" value="1"/>
</dbReference>
<dbReference type="PIRSF" id="PIRSF000709">
    <property type="entry name" value="6PFK_2-Ptase"/>
    <property type="match status" value="1"/>
</dbReference>
<dbReference type="InterPro" id="IPR013078">
    <property type="entry name" value="His_Pase_superF_clade-1"/>
</dbReference>
<dbReference type="AlphaFoldDB" id="A0A813KVP6"/>
<evidence type="ECO:0000256" key="2">
    <source>
        <dbReference type="ARBA" id="ARBA00012028"/>
    </source>
</evidence>
<dbReference type="PROSITE" id="PS00175">
    <property type="entry name" value="PG_MUTASE"/>
    <property type="match status" value="1"/>
</dbReference>
<feature type="active site" description="Proton donor/acceptor" evidence="5">
    <location>
        <position position="92"/>
    </location>
</feature>
<dbReference type="EC" id="5.4.2.11" evidence="2"/>
<feature type="binding site" evidence="6">
    <location>
        <begin position="9"/>
        <end position="16"/>
    </location>
    <ligand>
        <name>substrate</name>
    </ligand>
</feature>
<evidence type="ECO:0000313" key="8">
    <source>
        <dbReference type="Proteomes" id="UP000626109"/>
    </source>
</evidence>
<evidence type="ECO:0000256" key="4">
    <source>
        <dbReference type="ARBA" id="ARBA00023235"/>
    </source>
</evidence>